<gene>
    <name evidence="6" type="ORF">F511_12306</name>
</gene>
<dbReference type="Pfam" id="PF12906">
    <property type="entry name" value="RINGv"/>
    <property type="match status" value="1"/>
</dbReference>
<evidence type="ECO:0000313" key="6">
    <source>
        <dbReference type="EMBL" id="KZV37561.1"/>
    </source>
</evidence>
<dbReference type="OrthoDB" id="1912066at2759"/>
<dbReference type="GO" id="GO:0008270">
    <property type="term" value="F:zinc ion binding"/>
    <property type="evidence" value="ECO:0007669"/>
    <property type="project" value="UniProtKB-KW"/>
</dbReference>
<dbReference type="EMBL" id="KV002639">
    <property type="protein sequence ID" value="KZV37561.1"/>
    <property type="molecule type" value="Genomic_DNA"/>
</dbReference>
<evidence type="ECO:0000256" key="2">
    <source>
        <dbReference type="ARBA" id="ARBA00022771"/>
    </source>
</evidence>
<sequence length="140" mass="15009">MTVISMQSHVGDVESSNPRNAGEEQAPATTGGSLGGVTDLEAGANENKPCLGKYVSDCPRRICHLNKDAANQDSGPLFQLGCSCRDDLAVAHKHCVEAWFKIESKLIISKSSGAVIDCLTTGEHSQWCRVPHFGKGERQL</sequence>
<evidence type="ECO:0000256" key="3">
    <source>
        <dbReference type="ARBA" id="ARBA00022833"/>
    </source>
</evidence>
<keyword evidence="2" id="KW-0863">Zinc-finger</keyword>
<dbReference type="InterPro" id="IPR013083">
    <property type="entry name" value="Znf_RING/FYVE/PHD"/>
</dbReference>
<keyword evidence="1" id="KW-0479">Metal-binding</keyword>
<feature type="compositionally biased region" description="Polar residues" evidence="4">
    <location>
        <begin position="1"/>
        <end position="19"/>
    </location>
</feature>
<keyword evidence="3" id="KW-0862">Zinc</keyword>
<proteinExistence type="predicted"/>
<feature type="domain" description="RING-CH-type" evidence="5">
    <location>
        <begin position="57"/>
        <end position="106"/>
    </location>
</feature>
<dbReference type="AlphaFoldDB" id="A0A2Z7BSI3"/>
<dbReference type="PANTHER" id="PTHR46214">
    <property type="entry name" value="ZINC FINGER, RING-CH-TYPE"/>
    <property type="match status" value="1"/>
</dbReference>
<keyword evidence="7" id="KW-1185">Reference proteome</keyword>
<feature type="region of interest" description="Disordered" evidence="4">
    <location>
        <begin position="1"/>
        <end position="38"/>
    </location>
</feature>
<dbReference type="PANTHER" id="PTHR46214:SF30">
    <property type="entry name" value="OS01G0850200 PROTEIN"/>
    <property type="match status" value="1"/>
</dbReference>
<dbReference type="Proteomes" id="UP000250235">
    <property type="component" value="Unassembled WGS sequence"/>
</dbReference>
<dbReference type="SMART" id="SM00744">
    <property type="entry name" value="RINGv"/>
    <property type="match status" value="1"/>
</dbReference>
<dbReference type="InterPro" id="IPR011016">
    <property type="entry name" value="Znf_RING-CH"/>
</dbReference>
<dbReference type="Gene3D" id="3.30.40.10">
    <property type="entry name" value="Zinc/RING finger domain, C3HC4 (zinc finger)"/>
    <property type="match status" value="1"/>
</dbReference>
<evidence type="ECO:0000259" key="5">
    <source>
        <dbReference type="SMART" id="SM00744"/>
    </source>
</evidence>
<evidence type="ECO:0000256" key="4">
    <source>
        <dbReference type="SAM" id="MobiDB-lite"/>
    </source>
</evidence>
<protein>
    <submittedName>
        <fullName evidence="6">Zinc finger family protein</fullName>
    </submittedName>
</protein>
<accession>A0A2Z7BSI3</accession>
<name>A0A2Z7BSI3_9LAMI</name>
<evidence type="ECO:0000313" key="7">
    <source>
        <dbReference type="Proteomes" id="UP000250235"/>
    </source>
</evidence>
<organism evidence="6 7">
    <name type="scientific">Dorcoceras hygrometricum</name>
    <dbReference type="NCBI Taxonomy" id="472368"/>
    <lineage>
        <taxon>Eukaryota</taxon>
        <taxon>Viridiplantae</taxon>
        <taxon>Streptophyta</taxon>
        <taxon>Embryophyta</taxon>
        <taxon>Tracheophyta</taxon>
        <taxon>Spermatophyta</taxon>
        <taxon>Magnoliopsida</taxon>
        <taxon>eudicotyledons</taxon>
        <taxon>Gunneridae</taxon>
        <taxon>Pentapetalae</taxon>
        <taxon>asterids</taxon>
        <taxon>lamiids</taxon>
        <taxon>Lamiales</taxon>
        <taxon>Gesneriaceae</taxon>
        <taxon>Didymocarpoideae</taxon>
        <taxon>Trichosporeae</taxon>
        <taxon>Loxocarpinae</taxon>
        <taxon>Dorcoceras</taxon>
    </lineage>
</organism>
<evidence type="ECO:0000256" key="1">
    <source>
        <dbReference type="ARBA" id="ARBA00022723"/>
    </source>
</evidence>
<reference evidence="6 7" key="1">
    <citation type="journal article" date="2015" name="Proc. Natl. Acad. Sci. U.S.A.">
        <title>The resurrection genome of Boea hygrometrica: A blueprint for survival of dehydration.</title>
        <authorList>
            <person name="Xiao L."/>
            <person name="Yang G."/>
            <person name="Zhang L."/>
            <person name="Yang X."/>
            <person name="Zhao S."/>
            <person name="Ji Z."/>
            <person name="Zhou Q."/>
            <person name="Hu M."/>
            <person name="Wang Y."/>
            <person name="Chen M."/>
            <person name="Xu Y."/>
            <person name="Jin H."/>
            <person name="Xiao X."/>
            <person name="Hu G."/>
            <person name="Bao F."/>
            <person name="Hu Y."/>
            <person name="Wan P."/>
            <person name="Li L."/>
            <person name="Deng X."/>
            <person name="Kuang T."/>
            <person name="Xiang C."/>
            <person name="Zhu J.K."/>
            <person name="Oliver M.J."/>
            <person name="He Y."/>
        </authorList>
    </citation>
    <scope>NUCLEOTIDE SEQUENCE [LARGE SCALE GENOMIC DNA]</scope>
    <source>
        <strain evidence="7">cv. XS01</strain>
    </source>
</reference>
<dbReference type="SUPFAM" id="SSF57850">
    <property type="entry name" value="RING/U-box"/>
    <property type="match status" value="1"/>
</dbReference>